<keyword evidence="2" id="KW-0812">Transmembrane</keyword>
<dbReference type="AlphaFoldDB" id="A0A3B0BVJ3"/>
<comment type="caution">
    <text evidence="3">The sequence shown here is derived from an EMBL/GenBank/DDBJ whole genome shotgun (WGS) entry which is preliminary data.</text>
</comment>
<accession>A0A3B0BVJ3</accession>
<dbReference type="Proteomes" id="UP000270343">
    <property type="component" value="Unassembled WGS sequence"/>
</dbReference>
<dbReference type="RefSeq" id="WP_120752999.1">
    <property type="nucleotide sequence ID" value="NZ_JBEXOE010000032.1"/>
</dbReference>
<sequence>MSNYQYRCAVCGITWDEVTNRRQAEQERDRHRREAHDGGVPDGDGIRAQDSERWPGRGVLLAGLLLMLFVMYSSWHGQ</sequence>
<feature type="transmembrane region" description="Helical" evidence="2">
    <location>
        <begin position="58"/>
        <end position="75"/>
    </location>
</feature>
<keyword evidence="4" id="KW-1185">Reference proteome</keyword>
<evidence type="ECO:0000313" key="4">
    <source>
        <dbReference type="Proteomes" id="UP000270343"/>
    </source>
</evidence>
<reference evidence="3 4" key="1">
    <citation type="journal article" date="2015" name="Antonie Van Leeuwenhoek">
        <title>Streptomyces klenkii sp. nov., isolated from deep marine sediment.</title>
        <authorList>
            <person name="Veyisoglu A."/>
            <person name="Sahin N."/>
        </authorList>
    </citation>
    <scope>NUCLEOTIDE SEQUENCE [LARGE SCALE GENOMIC DNA]</scope>
    <source>
        <strain evidence="3 4">KCTC 29202</strain>
    </source>
</reference>
<name>A0A3B0BVJ3_9ACTN</name>
<evidence type="ECO:0000313" key="3">
    <source>
        <dbReference type="EMBL" id="RKN77385.1"/>
    </source>
</evidence>
<keyword evidence="2" id="KW-0472">Membrane</keyword>
<feature type="region of interest" description="Disordered" evidence="1">
    <location>
        <begin position="24"/>
        <end position="51"/>
    </location>
</feature>
<organism evidence="3 4">
    <name type="scientific">Streptomyces klenkii</name>
    <dbReference type="NCBI Taxonomy" id="1420899"/>
    <lineage>
        <taxon>Bacteria</taxon>
        <taxon>Bacillati</taxon>
        <taxon>Actinomycetota</taxon>
        <taxon>Actinomycetes</taxon>
        <taxon>Kitasatosporales</taxon>
        <taxon>Streptomycetaceae</taxon>
        <taxon>Streptomyces</taxon>
    </lineage>
</organism>
<evidence type="ECO:0000256" key="2">
    <source>
        <dbReference type="SAM" id="Phobius"/>
    </source>
</evidence>
<protein>
    <submittedName>
        <fullName evidence="3">Uncharacterized protein</fullName>
    </submittedName>
</protein>
<gene>
    <name evidence="3" type="ORF">D7231_01190</name>
</gene>
<proteinExistence type="predicted"/>
<dbReference type="EMBL" id="RBAM01000001">
    <property type="protein sequence ID" value="RKN77385.1"/>
    <property type="molecule type" value="Genomic_DNA"/>
</dbReference>
<dbReference type="OrthoDB" id="4329068at2"/>
<evidence type="ECO:0000256" key="1">
    <source>
        <dbReference type="SAM" id="MobiDB-lite"/>
    </source>
</evidence>
<keyword evidence="2" id="KW-1133">Transmembrane helix</keyword>